<reference evidence="2 3" key="1">
    <citation type="submission" date="2019-04" db="EMBL/GenBank/DDBJ databases">
        <title>Genome of a novel bacterium Candidatus Jettenia ecosi reconstructed from metagenome of an anammox bioreactor.</title>
        <authorList>
            <person name="Mardanov A.V."/>
            <person name="Beletsky A.V."/>
            <person name="Ravin N.V."/>
            <person name="Botchkova E.A."/>
            <person name="Litti Y.V."/>
            <person name="Nozhevnikova A.N."/>
        </authorList>
    </citation>
    <scope>NUCLEOTIDE SEQUENCE [LARGE SCALE GENOMIC DNA]</scope>
    <source>
        <strain evidence="2">J2</strain>
    </source>
</reference>
<comment type="caution">
    <text evidence="2">The sequence shown here is derived from an EMBL/GenBank/DDBJ whole genome shotgun (WGS) entry which is preliminary data.</text>
</comment>
<evidence type="ECO:0000313" key="3">
    <source>
        <dbReference type="Proteomes" id="UP000319783"/>
    </source>
</evidence>
<keyword evidence="1" id="KW-1133">Transmembrane helix</keyword>
<dbReference type="Proteomes" id="UP000319783">
    <property type="component" value="Unassembled WGS sequence"/>
</dbReference>
<name>A0A533Q8X8_9BACT</name>
<proteinExistence type="predicted"/>
<evidence type="ECO:0000313" key="2">
    <source>
        <dbReference type="EMBL" id="TLD41082.1"/>
    </source>
</evidence>
<organism evidence="2 3">
    <name type="scientific">Candidatus Jettenia ecosi</name>
    <dbReference type="NCBI Taxonomy" id="2494326"/>
    <lineage>
        <taxon>Bacteria</taxon>
        <taxon>Pseudomonadati</taxon>
        <taxon>Planctomycetota</taxon>
        <taxon>Candidatus Brocadiia</taxon>
        <taxon>Candidatus Brocadiales</taxon>
        <taxon>Candidatus Brocadiaceae</taxon>
        <taxon>Candidatus Jettenia</taxon>
    </lineage>
</organism>
<sequence length="39" mass="4354">MNKGKRMGIMKFTAMSCLLAFAVIIGINIILKNSVLHYL</sequence>
<dbReference type="EMBL" id="SULG01000063">
    <property type="protein sequence ID" value="TLD41082.1"/>
    <property type="molecule type" value="Genomic_DNA"/>
</dbReference>
<gene>
    <name evidence="2" type="ORF">JETT_2653</name>
</gene>
<evidence type="ECO:0000256" key="1">
    <source>
        <dbReference type="SAM" id="Phobius"/>
    </source>
</evidence>
<protein>
    <submittedName>
        <fullName evidence="2">Uncharacterized protein</fullName>
    </submittedName>
</protein>
<accession>A0A533Q8X8</accession>
<feature type="transmembrane region" description="Helical" evidence="1">
    <location>
        <begin position="12"/>
        <end position="31"/>
    </location>
</feature>
<keyword evidence="1" id="KW-0812">Transmembrane</keyword>
<dbReference type="AlphaFoldDB" id="A0A533Q8X8"/>
<keyword evidence="1" id="KW-0472">Membrane</keyword>